<keyword evidence="3" id="KW-0547">Nucleotide-binding</keyword>
<protein>
    <submittedName>
        <fullName evidence="3">ATP-binding protein</fullName>
    </submittedName>
</protein>
<gene>
    <name evidence="3" type="ORF">H9892_02185</name>
</gene>
<evidence type="ECO:0000313" key="3">
    <source>
        <dbReference type="EMBL" id="HIW02128.1"/>
    </source>
</evidence>
<evidence type="ECO:0000259" key="2">
    <source>
        <dbReference type="Pfam" id="PF14501"/>
    </source>
</evidence>
<dbReference type="Gene3D" id="3.30.565.10">
    <property type="entry name" value="Histidine kinase-like ATPase, C-terminal domain"/>
    <property type="match status" value="1"/>
</dbReference>
<proteinExistence type="predicted"/>
<dbReference type="Proteomes" id="UP000823990">
    <property type="component" value="Unassembled WGS sequence"/>
</dbReference>
<feature type="transmembrane region" description="Helical" evidence="1">
    <location>
        <begin position="103"/>
        <end position="120"/>
    </location>
</feature>
<sequence>MPGTLFWYKILFATEILVAEFLFTFRLKKRRHFPLRFAATCASVIAVAAAFPVGFDFADTVWYSSLMFLLLFALTLPGLCLCYEERFTSLFFCAMAGYTTQHFAYELANLFLSLILQARSPLLGMYQDEDIVFGWDSETLLFIVGYLLCYFAAYTAMYYFFSRRIKEGADMRVRSKSMMFLIAAGLFADIVLNSVLVYLADTDFTGEIVNYMTNMLCCALLMYALFGLLRTSEAEEKLAAERRLRRKEREQYEMSKANIDLINTKCHDMRHQLREIGKVRSMPEEAIREMESAISMYDAVVKTGNVALDIVLTEKSMQCAAAGVRLTCIADGEALSFMSEADIYSMFGNALDNAIDAVRLLGEDERVVSLKIYRSGDMVSIGVKNPYSGSVSFDDDGFPHTTKGGTDYHGFGVRSIFRTAEKYGGSVSVRADGGTFALGIVLPVPEHRQAEESAE</sequence>
<evidence type="ECO:0000313" key="4">
    <source>
        <dbReference type="Proteomes" id="UP000823990"/>
    </source>
</evidence>
<keyword evidence="1" id="KW-0472">Membrane</keyword>
<feature type="transmembrane region" description="Helical" evidence="1">
    <location>
        <begin position="61"/>
        <end position="83"/>
    </location>
</feature>
<dbReference type="CDD" id="cd16935">
    <property type="entry name" value="HATPase_AgrC-ComD-like"/>
    <property type="match status" value="1"/>
</dbReference>
<feature type="transmembrane region" description="Helical" evidence="1">
    <location>
        <begin position="140"/>
        <end position="160"/>
    </location>
</feature>
<keyword evidence="1" id="KW-1133">Transmembrane helix</keyword>
<feature type="transmembrane region" description="Helical" evidence="1">
    <location>
        <begin position="6"/>
        <end position="25"/>
    </location>
</feature>
<feature type="transmembrane region" description="Helical" evidence="1">
    <location>
        <begin position="211"/>
        <end position="229"/>
    </location>
</feature>
<dbReference type="SUPFAM" id="SSF55874">
    <property type="entry name" value="ATPase domain of HSP90 chaperone/DNA topoisomerase II/histidine kinase"/>
    <property type="match status" value="1"/>
</dbReference>
<feature type="transmembrane region" description="Helical" evidence="1">
    <location>
        <begin position="37"/>
        <end position="55"/>
    </location>
</feature>
<evidence type="ECO:0000256" key="1">
    <source>
        <dbReference type="SAM" id="Phobius"/>
    </source>
</evidence>
<comment type="caution">
    <text evidence="3">The sequence shown here is derived from an EMBL/GenBank/DDBJ whole genome shotgun (WGS) entry which is preliminary data.</text>
</comment>
<dbReference type="EMBL" id="DXHS01000038">
    <property type="protein sequence ID" value="HIW02128.1"/>
    <property type="molecule type" value="Genomic_DNA"/>
</dbReference>
<dbReference type="InterPro" id="IPR036890">
    <property type="entry name" value="HATPase_C_sf"/>
</dbReference>
<dbReference type="GO" id="GO:0005524">
    <property type="term" value="F:ATP binding"/>
    <property type="evidence" value="ECO:0007669"/>
    <property type="project" value="UniProtKB-KW"/>
</dbReference>
<reference evidence="3" key="2">
    <citation type="submission" date="2021-04" db="EMBL/GenBank/DDBJ databases">
        <authorList>
            <person name="Gilroy R."/>
        </authorList>
    </citation>
    <scope>NUCLEOTIDE SEQUENCE</scope>
    <source>
        <strain evidence="3">12435</strain>
    </source>
</reference>
<dbReference type="AlphaFoldDB" id="A0A9D1Q0U7"/>
<accession>A0A9D1Q0U7</accession>
<dbReference type="Pfam" id="PF14501">
    <property type="entry name" value="HATPase_c_5"/>
    <property type="match status" value="1"/>
</dbReference>
<keyword evidence="1" id="KW-0812">Transmembrane</keyword>
<name>A0A9D1Q0U7_9FIRM</name>
<organism evidence="3 4">
    <name type="scientific">Candidatus Protoclostridium stercorigallinarum</name>
    <dbReference type="NCBI Taxonomy" id="2838741"/>
    <lineage>
        <taxon>Bacteria</taxon>
        <taxon>Bacillati</taxon>
        <taxon>Bacillota</taxon>
        <taxon>Clostridia</taxon>
        <taxon>Candidatus Protoclostridium</taxon>
    </lineage>
</organism>
<keyword evidence="3" id="KW-0067">ATP-binding</keyword>
<reference evidence="3" key="1">
    <citation type="journal article" date="2021" name="PeerJ">
        <title>Extensive microbial diversity within the chicken gut microbiome revealed by metagenomics and culture.</title>
        <authorList>
            <person name="Gilroy R."/>
            <person name="Ravi A."/>
            <person name="Getino M."/>
            <person name="Pursley I."/>
            <person name="Horton D.L."/>
            <person name="Alikhan N.F."/>
            <person name="Baker D."/>
            <person name="Gharbi K."/>
            <person name="Hall N."/>
            <person name="Watson M."/>
            <person name="Adriaenssens E.M."/>
            <person name="Foster-Nyarko E."/>
            <person name="Jarju S."/>
            <person name="Secka A."/>
            <person name="Antonio M."/>
            <person name="Oren A."/>
            <person name="Chaudhuri R.R."/>
            <person name="La Ragione R."/>
            <person name="Hildebrand F."/>
            <person name="Pallen M.J."/>
        </authorList>
    </citation>
    <scope>NUCLEOTIDE SEQUENCE</scope>
    <source>
        <strain evidence="3">12435</strain>
    </source>
</reference>
<dbReference type="InterPro" id="IPR032834">
    <property type="entry name" value="NatK-like_C"/>
</dbReference>
<feature type="transmembrane region" description="Helical" evidence="1">
    <location>
        <begin position="180"/>
        <end position="199"/>
    </location>
</feature>
<feature type="domain" description="Sensor histidine kinase NatK-like C-terminal" evidence="2">
    <location>
        <begin position="340"/>
        <end position="443"/>
    </location>
</feature>